<reference evidence="3" key="1">
    <citation type="submission" date="2016-11" db="EMBL/GenBank/DDBJ databases">
        <authorList>
            <person name="Varghese N."/>
            <person name="Submissions S."/>
        </authorList>
    </citation>
    <scope>NUCLEOTIDE SEQUENCE [LARGE SCALE GENOMIC DNA]</scope>
    <source>
        <strain evidence="3">DSM 16785</strain>
    </source>
</reference>
<dbReference type="InterPro" id="IPR052016">
    <property type="entry name" value="Bact_Sigma-Reg"/>
</dbReference>
<dbReference type="GO" id="GO:0016791">
    <property type="term" value="F:phosphatase activity"/>
    <property type="evidence" value="ECO:0007669"/>
    <property type="project" value="TreeGrafter"/>
</dbReference>
<dbReference type="InterPro" id="IPR036457">
    <property type="entry name" value="PPM-type-like_dom_sf"/>
</dbReference>
<evidence type="ECO:0000313" key="3">
    <source>
        <dbReference type="EMBL" id="SHE37681.1"/>
    </source>
</evidence>
<dbReference type="STRING" id="1122195.SAMN02745164_00315"/>
<gene>
    <name evidence="3" type="ORF">SAMN02745164_00315</name>
</gene>
<dbReference type="PANTHER" id="PTHR43156:SF2">
    <property type="entry name" value="STAGE II SPORULATION PROTEIN E"/>
    <property type="match status" value="1"/>
</dbReference>
<dbReference type="EMBL" id="FQUI01000003">
    <property type="protein sequence ID" value="SHE37681.1"/>
    <property type="molecule type" value="Genomic_DNA"/>
</dbReference>
<dbReference type="RefSeq" id="WP_072862740.1">
    <property type="nucleotide sequence ID" value="NZ_FQUI01000003.1"/>
</dbReference>
<name>A0A1M4SZN9_MARH1</name>
<evidence type="ECO:0000256" key="1">
    <source>
        <dbReference type="ARBA" id="ARBA00022801"/>
    </source>
</evidence>
<dbReference type="PANTHER" id="PTHR43156">
    <property type="entry name" value="STAGE II SPORULATION PROTEIN E-RELATED"/>
    <property type="match status" value="1"/>
</dbReference>
<dbReference type="SMART" id="SM00331">
    <property type="entry name" value="PP2C_SIG"/>
    <property type="match status" value="1"/>
</dbReference>
<accession>A0A1M4SZN9</accession>
<keyword evidence="1" id="KW-0378">Hydrolase</keyword>
<dbReference type="SUPFAM" id="SSF81606">
    <property type="entry name" value="PP2C-like"/>
    <property type="match status" value="1"/>
</dbReference>
<proteinExistence type="predicted"/>
<dbReference type="Proteomes" id="UP000184334">
    <property type="component" value="Unassembled WGS sequence"/>
</dbReference>
<dbReference type="Pfam" id="PF07228">
    <property type="entry name" value="SpoIIE"/>
    <property type="match status" value="1"/>
</dbReference>
<protein>
    <submittedName>
        <fullName evidence="3">Stage II sporulation protein E (SpoIIE)</fullName>
    </submittedName>
</protein>
<sequence length="387" mass="43169">MASAVVYKRSLNKYGEQVCGDNFQMTQREDSKIIVLSDGLGSGIKASILSILTTEIISTMLQKGVNISEVVKTVASTLPVCKVRGIAYSTFTIVQIYKNGTIKLVNYDNPESVIIKKGEIFRPSYTEENISGKKIKVSTFNLEAEDFIFIMSDGVVHAGLGNLMDFGWGIENIAAYLKRMHRRSRSVKYMVDSLIEVTNSYYGFKPGDDATLVGIKMTEKSGVIIFTGPPLDPKTDKYYVERFLKFDGKKVICGGTTGNIVSRISDKKVNINLDTPTHGGLPPYGEMEGVDLVTEGVLTLKRLNELLESCKNNMFEIDIDEEEANAAEKLFLILRACDEIKFLVGRKVNVFYHNPALPFDMSIRSNLIRDIAKNLEKLGKKVEIEYC</sequence>
<comment type="caution">
    <text evidence="3">The sequence shown here is derived from an EMBL/GenBank/DDBJ whole genome shotgun (WGS) entry which is preliminary data.</text>
</comment>
<evidence type="ECO:0000313" key="4">
    <source>
        <dbReference type="Proteomes" id="UP000184334"/>
    </source>
</evidence>
<dbReference type="Gene3D" id="3.60.40.10">
    <property type="entry name" value="PPM-type phosphatase domain"/>
    <property type="match status" value="1"/>
</dbReference>
<dbReference type="InterPro" id="IPR001932">
    <property type="entry name" value="PPM-type_phosphatase-like_dom"/>
</dbReference>
<feature type="domain" description="PPM-type phosphatase" evidence="2">
    <location>
        <begin position="3"/>
        <end position="217"/>
    </location>
</feature>
<organism evidence="3 4">
    <name type="scientific">Marinitoga hydrogenitolerans (strain DSM 16785 / JCM 12826 / AT1271)</name>
    <dbReference type="NCBI Taxonomy" id="1122195"/>
    <lineage>
        <taxon>Bacteria</taxon>
        <taxon>Thermotogati</taxon>
        <taxon>Thermotogota</taxon>
        <taxon>Thermotogae</taxon>
        <taxon>Petrotogales</taxon>
        <taxon>Petrotogaceae</taxon>
        <taxon>Marinitoga</taxon>
    </lineage>
</organism>
<keyword evidence="4" id="KW-1185">Reference proteome</keyword>
<evidence type="ECO:0000259" key="2">
    <source>
        <dbReference type="SMART" id="SM00331"/>
    </source>
</evidence>
<dbReference type="AlphaFoldDB" id="A0A1M4SZN9"/>
<dbReference type="OrthoDB" id="1090916at2"/>